<dbReference type="OMA" id="RWLNNVK"/>
<evidence type="ECO:0000313" key="3">
    <source>
        <dbReference type="Proteomes" id="UP000092993"/>
    </source>
</evidence>
<name>A0A1C7LUE2_GRIFR</name>
<evidence type="ECO:0000256" key="1">
    <source>
        <dbReference type="SAM" id="MobiDB-lite"/>
    </source>
</evidence>
<protein>
    <submittedName>
        <fullName evidence="2">Mitochondrial acidic protein mam33</fullName>
    </submittedName>
</protein>
<dbReference type="Pfam" id="PF02330">
    <property type="entry name" value="MAM33"/>
    <property type="match status" value="1"/>
</dbReference>
<sequence>PEIAESEVLESLDRPHHEAPNKDPEHPKFCPRVTQTQRSSRLHLIPRPPPSAMSAIRAIRQFSIASSRAFAARSAVRPLARAALAARPLSAARAFSVSARVLGEGVSDVALSQKLQEELKYEKEIATPAEPDFLKAFKAHGIWTVEDTAGSDEVTLTRKFGNESIRLMFSIAEIQTDQEPEFESNLEEGEEAEANEEEVPSTPYPIRTSFSITKTGSSGALTIDAMCQDGAFIIDNISFYNDAQVGTELTAEADWKRRGLYLGPQFDTLDVSLQEEFEKFLHERGISEHLAFFIPEYAEHKEQKEYVSWLENVKTFIEQ</sequence>
<dbReference type="PANTHER" id="PTHR10826">
    <property type="entry name" value="COMPLEMENT COMPONENT 1"/>
    <property type="match status" value="1"/>
</dbReference>
<reference evidence="2 3" key="1">
    <citation type="submission" date="2016-03" db="EMBL/GenBank/DDBJ databases">
        <title>Whole genome sequencing of Grifola frondosa 9006-11.</title>
        <authorList>
            <person name="Min B."/>
            <person name="Park H."/>
            <person name="Kim J.-G."/>
            <person name="Cho H."/>
            <person name="Oh Y.-L."/>
            <person name="Kong W.-S."/>
            <person name="Choi I.-G."/>
        </authorList>
    </citation>
    <scope>NUCLEOTIDE SEQUENCE [LARGE SCALE GENOMIC DNA]</scope>
    <source>
        <strain evidence="2 3">9006-11</strain>
    </source>
</reference>
<feature type="region of interest" description="Disordered" evidence="1">
    <location>
        <begin position="178"/>
        <end position="207"/>
    </location>
</feature>
<comment type="caution">
    <text evidence="2">The sequence shown here is derived from an EMBL/GenBank/DDBJ whole genome shotgun (WGS) entry which is preliminary data.</text>
</comment>
<evidence type="ECO:0000313" key="2">
    <source>
        <dbReference type="EMBL" id="OBZ67549.1"/>
    </source>
</evidence>
<gene>
    <name evidence="2" type="primary">SPBC776.07</name>
    <name evidence="2" type="ORF">A0H81_12213</name>
</gene>
<dbReference type="InterPro" id="IPR036561">
    <property type="entry name" value="MAM33_sf"/>
</dbReference>
<dbReference type="OrthoDB" id="278212at2759"/>
<dbReference type="STRING" id="5627.A0A1C7LUE2"/>
<feature type="compositionally biased region" description="Acidic residues" evidence="1">
    <location>
        <begin position="178"/>
        <end position="199"/>
    </location>
</feature>
<feature type="region of interest" description="Disordered" evidence="1">
    <location>
        <begin position="1"/>
        <end position="47"/>
    </location>
</feature>
<dbReference type="GO" id="GO:0005759">
    <property type="term" value="C:mitochondrial matrix"/>
    <property type="evidence" value="ECO:0007669"/>
    <property type="project" value="InterPro"/>
</dbReference>
<feature type="compositionally biased region" description="Acidic residues" evidence="1">
    <location>
        <begin position="1"/>
        <end position="10"/>
    </location>
</feature>
<dbReference type="EMBL" id="LUGG01000023">
    <property type="protein sequence ID" value="OBZ67549.1"/>
    <property type="molecule type" value="Genomic_DNA"/>
</dbReference>
<keyword evidence="3" id="KW-1185">Reference proteome</keyword>
<dbReference type="GO" id="GO:0042256">
    <property type="term" value="P:cytosolic ribosome assembly"/>
    <property type="evidence" value="ECO:0007669"/>
    <property type="project" value="TreeGrafter"/>
</dbReference>
<dbReference type="Proteomes" id="UP000092993">
    <property type="component" value="Unassembled WGS sequence"/>
</dbReference>
<dbReference type="AlphaFoldDB" id="A0A1C7LUE2"/>
<dbReference type="PANTHER" id="PTHR10826:SF1">
    <property type="entry name" value="COMPLEMENT COMPONENT 1 Q SUBCOMPONENT-BINDING PROTEIN, MITOCHONDRIAL"/>
    <property type="match status" value="1"/>
</dbReference>
<feature type="compositionally biased region" description="Basic and acidic residues" evidence="1">
    <location>
        <begin position="11"/>
        <end position="28"/>
    </location>
</feature>
<dbReference type="SUPFAM" id="SSF54529">
    <property type="entry name" value="Mitochondrial glycoprotein MAM33-like"/>
    <property type="match status" value="1"/>
</dbReference>
<dbReference type="Gene3D" id="3.10.280.10">
    <property type="entry name" value="Mitochondrial glycoprotein"/>
    <property type="match status" value="1"/>
</dbReference>
<accession>A0A1C7LUE2</accession>
<proteinExistence type="predicted"/>
<organism evidence="2 3">
    <name type="scientific">Grifola frondosa</name>
    <name type="common">Maitake</name>
    <name type="synonym">Polyporus frondosus</name>
    <dbReference type="NCBI Taxonomy" id="5627"/>
    <lineage>
        <taxon>Eukaryota</taxon>
        <taxon>Fungi</taxon>
        <taxon>Dikarya</taxon>
        <taxon>Basidiomycota</taxon>
        <taxon>Agaricomycotina</taxon>
        <taxon>Agaricomycetes</taxon>
        <taxon>Polyporales</taxon>
        <taxon>Grifolaceae</taxon>
        <taxon>Grifola</taxon>
    </lineage>
</organism>
<feature type="non-terminal residue" evidence="2">
    <location>
        <position position="1"/>
    </location>
</feature>
<dbReference type="InterPro" id="IPR003428">
    <property type="entry name" value="MAM33"/>
</dbReference>